<dbReference type="InterPro" id="IPR002716">
    <property type="entry name" value="PIN_dom"/>
</dbReference>
<name>A0A450XC22_9GAMM</name>
<protein>
    <recommendedName>
        <fullName evidence="1">PIN domain-containing protein</fullName>
    </recommendedName>
</protein>
<evidence type="ECO:0000313" key="2">
    <source>
        <dbReference type="EMBL" id="VFK10515.1"/>
    </source>
</evidence>
<dbReference type="Pfam" id="PF01850">
    <property type="entry name" value="PIN"/>
    <property type="match status" value="1"/>
</dbReference>
<dbReference type="AlphaFoldDB" id="A0A450XC22"/>
<sequence length="140" mass="15862">MRDDILVDAGPLVAILHSDDHDHVRCVDILKQIRGSLLTTWMPVTEAMHLLQFSSRAQNALLETVERGVLRVLPIAAEDLPDIRALMNKYADLPMDFADATLVHVANRKKIQRIFTLDYRDFSVYRLVRGKSLSIIPDNG</sequence>
<dbReference type="EMBL" id="CAADFP010000039">
    <property type="protein sequence ID" value="VFK26838.1"/>
    <property type="molecule type" value="Genomic_DNA"/>
</dbReference>
<feature type="domain" description="PIN" evidence="1">
    <location>
        <begin position="5"/>
        <end position="123"/>
    </location>
</feature>
<accession>A0A450XC22</accession>
<gene>
    <name evidence="2" type="ORF">BECKLPF1236A_GA0070988_100398</name>
    <name evidence="3" type="ORF">BECKLPF1236C_GA0070990_100398</name>
</gene>
<evidence type="ECO:0000259" key="1">
    <source>
        <dbReference type="Pfam" id="PF01850"/>
    </source>
</evidence>
<proteinExistence type="predicted"/>
<dbReference type="InterPro" id="IPR029060">
    <property type="entry name" value="PIN-like_dom_sf"/>
</dbReference>
<dbReference type="EMBL" id="CAADFM010000039">
    <property type="protein sequence ID" value="VFK10515.1"/>
    <property type="molecule type" value="Genomic_DNA"/>
</dbReference>
<evidence type="ECO:0000313" key="3">
    <source>
        <dbReference type="EMBL" id="VFK26838.1"/>
    </source>
</evidence>
<dbReference type="Gene3D" id="3.40.50.1010">
    <property type="entry name" value="5'-nuclease"/>
    <property type="match status" value="1"/>
</dbReference>
<organism evidence="3">
    <name type="scientific">Candidatus Kentrum sp. LPFa</name>
    <dbReference type="NCBI Taxonomy" id="2126335"/>
    <lineage>
        <taxon>Bacteria</taxon>
        <taxon>Pseudomonadati</taxon>
        <taxon>Pseudomonadota</taxon>
        <taxon>Gammaproteobacteria</taxon>
        <taxon>Candidatus Kentrum</taxon>
    </lineage>
</organism>
<reference evidence="3" key="1">
    <citation type="submission" date="2019-02" db="EMBL/GenBank/DDBJ databases">
        <authorList>
            <person name="Gruber-Vodicka R. H."/>
            <person name="Seah K. B. B."/>
        </authorList>
    </citation>
    <scope>NUCLEOTIDE SEQUENCE</scope>
    <source>
        <strain evidence="2">BECK_S312</strain>
        <strain evidence="3">BECK_S426</strain>
    </source>
</reference>
<dbReference type="SUPFAM" id="SSF88723">
    <property type="entry name" value="PIN domain-like"/>
    <property type="match status" value="1"/>
</dbReference>